<dbReference type="Pfam" id="PF25004">
    <property type="entry name" value="DUF7782"/>
    <property type="match status" value="1"/>
</dbReference>
<evidence type="ECO:0000259" key="6">
    <source>
        <dbReference type="Pfam" id="PF23186"/>
    </source>
</evidence>
<dbReference type="GO" id="GO:0003676">
    <property type="term" value="F:nucleic acid binding"/>
    <property type="evidence" value="ECO:0007669"/>
    <property type="project" value="InterPro"/>
</dbReference>
<dbReference type="SUPFAM" id="SSF53335">
    <property type="entry name" value="S-adenosyl-L-methionine-dependent methyltransferases"/>
    <property type="match status" value="1"/>
</dbReference>
<dbReference type="RefSeq" id="WP_182559543.1">
    <property type="nucleotide sequence ID" value="NZ_JACGWT010000002.1"/>
</dbReference>
<evidence type="ECO:0000256" key="1">
    <source>
        <dbReference type="ARBA" id="ARBA00006149"/>
    </source>
</evidence>
<keyword evidence="9" id="KW-1185">Reference proteome</keyword>
<feature type="domain" description="DUF7059" evidence="6">
    <location>
        <begin position="16"/>
        <end position="100"/>
    </location>
</feature>
<evidence type="ECO:0000256" key="4">
    <source>
        <dbReference type="ARBA" id="ARBA00022691"/>
    </source>
</evidence>
<dbReference type="InterPro" id="IPR007848">
    <property type="entry name" value="Small_mtfrase_dom"/>
</dbReference>
<keyword evidence="3" id="KW-0808">Transferase</keyword>
<comment type="caution">
    <text evidence="8">The sequence shown here is derived from an EMBL/GenBank/DDBJ whole genome shotgun (WGS) entry which is preliminary data.</text>
</comment>
<dbReference type="Pfam" id="PF05175">
    <property type="entry name" value="MTS"/>
    <property type="match status" value="1"/>
</dbReference>
<dbReference type="PANTHER" id="PTHR45875:SF1">
    <property type="entry name" value="METHYLTRANSFERASE N6AMT1"/>
    <property type="match status" value="1"/>
</dbReference>
<sequence>MLSAGRIEELAGRLDAVGYRVDAVLEALGPAAHAALGRNQTVPGERALAGRDDPLATLVRLFPLQLDVDRAAFDAALPGWFDDLAGIELITADAAGRVRALSDLRPYAADDGVDGWVFSDLTPGLDGGPPVLRPDYVLGVSPASISLAQLTIRDRVGTALDLGTGCGVQGLHLVRHADRVVGTDVNARALAMAALTARINGAELDLRAGDLYQPVAGEQFDLIVTNPPFVMAPPGPADGRLTYREAGLTGDELMRRVVVEGAARLAPDGVLQVLGNWAHPDDDAGSEQGWQRRLRGWIEPTGCDAHVIQRERLDVEQYVEIWLTDAGLAGTDGYRAAFGRWCDYFAALGIGAVGMGWVTLVRAGRDAPVITLEDWPHAVEHPIGPALGRRRHAVDLERSLSDEALLAGRWRLAEDVTEESFSRPGSADPYAVVLRQQRGLRRAHQAGTGIAGVLGACDGELRLAELVAAVAGIIDVEERALSAETVPVVRQLILDGMISS</sequence>
<dbReference type="GO" id="GO:0008170">
    <property type="term" value="F:N-methyltransferase activity"/>
    <property type="evidence" value="ECO:0007669"/>
    <property type="project" value="UniProtKB-ARBA"/>
</dbReference>
<evidence type="ECO:0000256" key="2">
    <source>
        <dbReference type="ARBA" id="ARBA00022603"/>
    </source>
</evidence>
<protein>
    <submittedName>
        <fullName evidence="8">Methylase of polypeptide subunit release factors</fullName>
    </submittedName>
</protein>
<dbReference type="InterPro" id="IPR052190">
    <property type="entry name" value="Euk-Arch_PrmC-MTase"/>
</dbReference>
<feature type="domain" description="Methyltransferase small" evidence="5">
    <location>
        <begin position="154"/>
        <end position="231"/>
    </location>
</feature>
<gene>
    <name evidence="8" type="ORF">FHX74_001622</name>
</gene>
<evidence type="ECO:0000256" key="3">
    <source>
        <dbReference type="ARBA" id="ARBA00022679"/>
    </source>
</evidence>
<dbReference type="InterPro" id="IPR029063">
    <property type="entry name" value="SAM-dependent_MTases_sf"/>
</dbReference>
<proteinExistence type="inferred from homology"/>
<reference evidence="8 9" key="1">
    <citation type="submission" date="2020-07" db="EMBL/GenBank/DDBJ databases">
        <title>Sequencing the genomes of 1000 actinobacteria strains.</title>
        <authorList>
            <person name="Klenk H.-P."/>
        </authorList>
    </citation>
    <scope>NUCLEOTIDE SEQUENCE [LARGE SCALE GENOMIC DNA]</scope>
    <source>
        <strain evidence="8 9">DSM 100723</strain>
    </source>
</reference>
<evidence type="ECO:0000313" key="9">
    <source>
        <dbReference type="Proteomes" id="UP000523079"/>
    </source>
</evidence>
<dbReference type="Proteomes" id="UP000523079">
    <property type="component" value="Unassembled WGS sequence"/>
</dbReference>
<evidence type="ECO:0000259" key="7">
    <source>
        <dbReference type="Pfam" id="PF25004"/>
    </source>
</evidence>
<dbReference type="GO" id="GO:0035657">
    <property type="term" value="C:eRF1 methyltransferase complex"/>
    <property type="evidence" value="ECO:0007669"/>
    <property type="project" value="TreeGrafter"/>
</dbReference>
<evidence type="ECO:0000259" key="5">
    <source>
        <dbReference type="Pfam" id="PF05175"/>
    </source>
</evidence>
<dbReference type="InterPro" id="IPR056684">
    <property type="entry name" value="DUF7782"/>
</dbReference>
<dbReference type="GO" id="GO:0032259">
    <property type="term" value="P:methylation"/>
    <property type="evidence" value="ECO:0007669"/>
    <property type="project" value="UniProtKB-KW"/>
</dbReference>
<keyword evidence="4" id="KW-0949">S-adenosyl-L-methionine</keyword>
<name>A0A7W3IRP7_9ACTN</name>
<dbReference type="Gene3D" id="3.40.50.150">
    <property type="entry name" value="Vaccinia Virus protein VP39"/>
    <property type="match status" value="1"/>
</dbReference>
<dbReference type="AlphaFoldDB" id="A0A7W3IRP7"/>
<dbReference type="Pfam" id="PF23186">
    <property type="entry name" value="DUF7059"/>
    <property type="match status" value="1"/>
</dbReference>
<accession>A0A7W3IRP7</accession>
<dbReference type="GO" id="GO:0008757">
    <property type="term" value="F:S-adenosylmethionine-dependent methyltransferase activity"/>
    <property type="evidence" value="ECO:0007669"/>
    <property type="project" value="TreeGrafter"/>
</dbReference>
<evidence type="ECO:0000313" key="8">
    <source>
        <dbReference type="EMBL" id="MBA8794017.1"/>
    </source>
</evidence>
<dbReference type="PANTHER" id="PTHR45875">
    <property type="entry name" value="METHYLTRANSFERASE N6AMT1"/>
    <property type="match status" value="1"/>
</dbReference>
<dbReference type="InterPro" id="IPR055487">
    <property type="entry name" value="DUF7059"/>
</dbReference>
<dbReference type="EMBL" id="JACGWT010000002">
    <property type="protein sequence ID" value="MBA8794017.1"/>
    <property type="molecule type" value="Genomic_DNA"/>
</dbReference>
<dbReference type="CDD" id="cd02440">
    <property type="entry name" value="AdoMet_MTases"/>
    <property type="match status" value="1"/>
</dbReference>
<organism evidence="8 9">
    <name type="scientific">Microlunatus kandeliicorticis</name>
    <dbReference type="NCBI Taxonomy" id="1759536"/>
    <lineage>
        <taxon>Bacteria</taxon>
        <taxon>Bacillati</taxon>
        <taxon>Actinomycetota</taxon>
        <taxon>Actinomycetes</taxon>
        <taxon>Propionibacteriales</taxon>
        <taxon>Propionibacteriaceae</taxon>
        <taxon>Microlunatus</taxon>
    </lineage>
</organism>
<dbReference type="GO" id="GO:0008276">
    <property type="term" value="F:protein methyltransferase activity"/>
    <property type="evidence" value="ECO:0007669"/>
    <property type="project" value="TreeGrafter"/>
</dbReference>
<dbReference type="PROSITE" id="PS00092">
    <property type="entry name" value="N6_MTASE"/>
    <property type="match status" value="1"/>
</dbReference>
<feature type="domain" description="DUF7782" evidence="7">
    <location>
        <begin position="401"/>
        <end position="498"/>
    </location>
</feature>
<dbReference type="InterPro" id="IPR002052">
    <property type="entry name" value="DNA_methylase_N6_adenine_CS"/>
</dbReference>
<keyword evidence="2 8" id="KW-0489">Methyltransferase</keyword>
<comment type="similarity">
    <text evidence="1">Belongs to the eukaryotic/archaeal PrmC-related family.</text>
</comment>